<dbReference type="GO" id="GO:0004519">
    <property type="term" value="F:endonuclease activity"/>
    <property type="evidence" value="ECO:0007669"/>
    <property type="project" value="UniProtKB-KW"/>
</dbReference>
<keyword evidence="1" id="KW-0808">Transferase</keyword>
<dbReference type="GO" id="GO:0016787">
    <property type="term" value="F:hydrolase activity"/>
    <property type="evidence" value="ECO:0007669"/>
    <property type="project" value="UniProtKB-KW"/>
</dbReference>
<gene>
    <name evidence="9" type="primary">pol_1403</name>
    <name evidence="9" type="ORF">CK203_104177</name>
</gene>
<sequence length="1165" mass="132348">MALIQEAIVGLDLRIDGQQTQQIHLRIARSMTLQYHHHLHSVSRFHALHYGIINWDDFDGAPVASLPTQCRMLEIEREKIAQIVDCSSEKDQIGSVWYKEGITRGLWPKSSPFDSKGNKPSRRQRLEDVNTISSARSRSLKWYQTFEADTTVLPARYAFESSFPEARGGCVTTNPLPAHSTHAVPPPSGGIHHIDFVENDNLHMMSWDDGLLEPIVLDDGYEGRDVQILTRSGRVAQPLPLVAMPFDSAFFHEEIRVETNTTPKGLIHMMMVDRATCIVFSDDDLPPKGSDHTHPLYITIGCSVHRVPSVLLDNGSALNVYPLAIAIALGYAPSNFGPFTQTVKAYDSTEREVMGTLMIELLIGPTTFPILFQVKFIHDGQVITVQSPRDMFASSKPMLQISHSKDDIFFTGFTFDEVQTLEVEDFCIDFVVMSFDQHSSTVVLDMIRTTVNHDAPFGLRMSLADYFVKGLEVHPHMGDFGAVIDIEGVDELQHQFHHLQLGDETFGGPVSVMIAPSSPDQANFLSLCFLEETIDCGVDVEPTRVIDGVVPHNEYWDDMDMTSMSQITKRVQLKSASPFDLFEVFVIEVAEEIQTVLAPELMEDVSVGFISHSDDVYDFASMDLNRDSFDHDLDPRDERVSPTIGDVETVDFGIEDQPRALKIGSPISMDERDRLIHLLRSYLDVFAWSYEDMSGLDLFIIQHHLPILPHVRPWLANVVPVLKKDGKVRVCVDFRDLNKTNPKDDFSLPHVDLLVDSTVGHSMLSFMDGFLGYNQILMALEDMEKTTFITKWNTYCYRVMPFGLKNVGTTYQRVATILFHDMMHRDVEVYVDDMIVKSQGRADHLAALKRFFERIQKFRLRLNPKKCTFGVTSRKLLRHMVSERGLEVDPDKIKAILDILVSKTKKEIKGFLVPPMSGRSLLLYLSVSDMALGCMLVQLDDSRRERAIYYLSKRMLEYEMRYVMIEHLCLALVWATRRLRHYMTEYSYVSQKFIKGSIVADHLASLPISEGRLVDDDFPDEEFIAMTSLSDRHPATNNIVEYEACILGLEIALELGIRQIEDLVTLIWYLDRFRFVDVFATLASSMDFPTDVVICPLLIESRSGTYPEAATTKDQRALRQLSLYKSSDERDCCQFVQRCPECQIHDDLIHAPPSELHALTSPWPF</sequence>
<evidence type="ECO:0000256" key="3">
    <source>
        <dbReference type="ARBA" id="ARBA00022722"/>
    </source>
</evidence>
<evidence type="ECO:0000313" key="9">
    <source>
        <dbReference type="EMBL" id="RVW26909.1"/>
    </source>
</evidence>
<dbReference type="InterPro" id="IPR043128">
    <property type="entry name" value="Rev_trsase/Diguanyl_cyclase"/>
</dbReference>
<dbReference type="InterPro" id="IPR053134">
    <property type="entry name" value="RNA-dir_DNA_polymerase"/>
</dbReference>
<dbReference type="Gene3D" id="3.30.70.270">
    <property type="match status" value="1"/>
</dbReference>
<dbReference type="CDD" id="cd01647">
    <property type="entry name" value="RT_LTR"/>
    <property type="match status" value="1"/>
</dbReference>
<name>A0A438CUM7_VITVI</name>
<accession>A0A438CUM7</accession>
<evidence type="ECO:0000256" key="5">
    <source>
        <dbReference type="ARBA" id="ARBA00022801"/>
    </source>
</evidence>
<dbReference type="GO" id="GO:0003964">
    <property type="term" value="F:RNA-directed DNA polymerase activity"/>
    <property type="evidence" value="ECO:0007669"/>
    <property type="project" value="UniProtKB-KW"/>
</dbReference>
<dbReference type="EMBL" id="QGNW01001976">
    <property type="protein sequence ID" value="RVW26909.1"/>
    <property type="molecule type" value="Genomic_DNA"/>
</dbReference>
<dbReference type="PANTHER" id="PTHR24559">
    <property type="entry name" value="TRANSPOSON TY3-I GAG-POL POLYPROTEIN"/>
    <property type="match status" value="1"/>
</dbReference>
<dbReference type="Proteomes" id="UP000288805">
    <property type="component" value="Unassembled WGS sequence"/>
</dbReference>
<keyword evidence="2" id="KW-0548">Nucleotidyltransferase</keyword>
<keyword evidence="6" id="KW-0695">RNA-directed DNA polymerase</keyword>
<evidence type="ECO:0000256" key="6">
    <source>
        <dbReference type="ARBA" id="ARBA00022918"/>
    </source>
</evidence>
<dbReference type="SUPFAM" id="SSF56672">
    <property type="entry name" value="DNA/RNA polymerases"/>
    <property type="match status" value="1"/>
</dbReference>
<dbReference type="InterPro" id="IPR043502">
    <property type="entry name" value="DNA/RNA_pol_sf"/>
</dbReference>
<keyword evidence="4" id="KW-0255">Endonuclease</keyword>
<evidence type="ECO:0000313" key="10">
    <source>
        <dbReference type="Proteomes" id="UP000288805"/>
    </source>
</evidence>
<dbReference type="PANTHER" id="PTHR24559:SF457">
    <property type="entry name" value="RNA-DIRECTED DNA POLYMERASE HOMOLOG"/>
    <property type="match status" value="1"/>
</dbReference>
<comment type="caution">
    <text evidence="9">The sequence shown here is derived from an EMBL/GenBank/DDBJ whole genome shotgun (WGS) entry which is preliminary data.</text>
</comment>
<proteinExistence type="predicted"/>
<dbReference type="InterPro" id="IPR000477">
    <property type="entry name" value="RT_dom"/>
</dbReference>
<feature type="domain" description="Reverse transcriptase RNase H-like" evidence="8">
    <location>
        <begin position="920"/>
        <end position="985"/>
    </location>
</feature>
<keyword evidence="3" id="KW-0540">Nuclease</keyword>
<evidence type="ECO:0000259" key="7">
    <source>
        <dbReference type="Pfam" id="PF00078"/>
    </source>
</evidence>
<evidence type="ECO:0000256" key="2">
    <source>
        <dbReference type="ARBA" id="ARBA00022695"/>
    </source>
</evidence>
<keyword evidence="5" id="KW-0378">Hydrolase</keyword>
<evidence type="ECO:0000256" key="1">
    <source>
        <dbReference type="ARBA" id="ARBA00022679"/>
    </source>
</evidence>
<evidence type="ECO:0000259" key="8">
    <source>
        <dbReference type="Pfam" id="PF17917"/>
    </source>
</evidence>
<dbReference type="Gene3D" id="3.10.10.10">
    <property type="entry name" value="HIV Type 1 Reverse Transcriptase, subunit A, domain 1"/>
    <property type="match status" value="1"/>
</dbReference>
<dbReference type="Pfam" id="PF17917">
    <property type="entry name" value="RT_RNaseH"/>
    <property type="match status" value="1"/>
</dbReference>
<dbReference type="Pfam" id="PF00078">
    <property type="entry name" value="RVT_1"/>
    <property type="match status" value="1"/>
</dbReference>
<dbReference type="AlphaFoldDB" id="A0A438CUM7"/>
<feature type="domain" description="Reverse transcriptase" evidence="7">
    <location>
        <begin position="722"/>
        <end position="875"/>
    </location>
</feature>
<protein>
    <submittedName>
        <fullName evidence="9">Retrovirus-related Pol polyprotein from transposon 17.6</fullName>
    </submittedName>
</protein>
<organism evidence="9 10">
    <name type="scientific">Vitis vinifera</name>
    <name type="common">Grape</name>
    <dbReference type="NCBI Taxonomy" id="29760"/>
    <lineage>
        <taxon>Eukaryota</taxon>
        <taxon>Viridiplantae</taxon>
        <taxon>Streptophyta</taxon>
        <taxon>Embryophyta</taxon>
        <taxon>Tracheophyta</taxon>
        <taxon>Spermatophyta</taxon>
        <taxon>Magnoliopsida</taxon>
        <taxon>eudicotyledons</taxon>
        <taxon>Gunneridae</taxon>
        <taxon>Pentapetalae</taxon>
        <taxon>rosids</taxon>
        <taxon>Vitales</taxon>
        <taxon>Vitaceae</taxon>
        <taxon>Viteae</taxon>
        <taxon>Vitis</taxon>
    </lineage>
</organism>
<reference evidence="9 10" key="1">
    <citation type="journal article" date="2018" name="PLoS Genet.">
        <title>Population sequencing reveals clonal diversity and ancestral inbreeding in the grapevine cultivar Chardonnay.</title>
        <authorList>
            <person name="Roach M.J."/>
            <person name="Johnson D.L."/>
            <person name="Bohlmann J."/>
            <person name="van Vuuren H.J."/>
            <person name="Jones S.J."/>
            <person name="Pretorius I.S."/>
            <person name="Schmidt S.A."/>
            <person name="Borneman A.R."/>
        </authorList>
    </citation>
    <scope>NUCLEOTIDE SEQUENCE [LARGE SCALE GENOMIC DNA]</scope>
    <source>
        <strain evidence="10">cv. Chardonnay</strain>
        <tissue evidence="9">Leaf</tissue>
    </source>
</reference>
<evidence type="ECO:0000256" key="4">
    <source>
        <dbReference type="ARBA" id="ARBA00022759"/>
    </source>
</evidence>
<dbReference type="InterPro" id="IPR041373">
    <property type="entry name" value="RT_RNaseH"/>
</dbReference>